<evidence type="ECO:0000313" key="2">
    <source>
        <dbReference type="EMBL" id="VUS66317.1"/>
    </source>
</evidence>
<evidence type="ECO:0000313" key="3">
    <source>
        <dbReference type="Proteomes" id="UP000318370"/>
    </source>
</evidence>
<sequence length="198" mass="21127">MKSMKNKIKPIVATALILLVSPTGITADGTINVSGAITDSTCTVLGVISDSEIGTAQPVLNPVITLTNLSEDSNSASSFRWFQIHIKNCYATAQRQNIRIRLTSPYADSSGYLRNAISNGAKGKVIMLYERSVINNSNQSLPVGQGRSATAWFNLPAQNGGEDGTIRLGFIASAHTAYGETATPGAFSTSVDYEMEYQ</sequence>
<dbReference type="SUPFAM" id="SSF49401">
    <property type="entry name" value="Bacterial adhesins"/>
    <property type="match status" value="1"/>
</dbReference>
<dbReference type="RefSeq" id="WP_142462856.1">
    <property type="nucleotide sequence ID" value="NZ_CABGHF010000012.1"/>
</dbReference>
<feature type="chain" id="PRO_5022100135" description="Type 1 fimbrial protein" evidence="1">
    <location>
        <begin position="28"/>
        <end position="198"/>
    </location>
</feature>
<dbReference type="GO" id="GO:0009289">
    <property type="term" value="C:pilus"/>
    <property type="evidence" value="ECO:0007669"/>
    <property type="project" value="InterPro"/>
</dbReference>
<dbReference type="GO" id="GO:0043709">
    <property type="term" value="P:cell adhesion involved in single-species biofilm formation"/>
    <property type="evidence" value="ECO:0007669"/>
    <property type="project" value="TreeGrafter"/>
</dbReference>
<dbReference type="PANTHER" id="PTHR33420:SF26">
    <property type="entry name" value="FIMBRIAL SUBUNIT"/>
    <property type="match status" value="1"/>
</dbReference>
<dbReference type="InterPro" id="IPR036937">
    <property type="entry name" value="Adhesion_dom_fimbrial_sf"/>
</dbReference>
<dbReference type="InterPro" id="IPR008966">
    <property type="entry name" value="Adhesion_dom_sf"/>
</dbReference>
<dbReference type="InterPro" id="IPR050263">
    <property type="entry name" value="Bact_Fimbrial_Adh_Pro"/>
</dbReference>
<dbReference type="EMBL" id="CABGHF010000012">
    <property type="protein sequence ID" value="VUS66317.1"/>
    <property type="molecule type" value="Genomic_DNA"/>
</dbReference>
<dbReference type="AlphaFoldDB" id="A0A564KCF3"/>
<name>A0A564KCF3_9ENTR</name>
<dbReference type="Proteomes" id="UP000318370">
    <property type="component" value="Unassembled WGS sequence"/>
</dbReference>
<dbReference type="PANTHER" id="PTHR33420">
    <property type="entry name" value="FIMBRIAL SUBUNIT ELFA-RELATED"/>
    <property type="match status" value="1"/>
</dbReference>
<protein>
    <recommendedName>
        <fullName evidence="4">Type 1 fimbrial protein</fullName>
    </recommendedName>
</protein>
<reference evidence="2 3" key="1">
    <citation type="submission" date="2019-07" db="EMBL/GenBank/DDBJ databases">
        <authorList>
            <person name="Brisse S."/>
            <person name="Rodrigues C."/>
            <person name="Thorpe H."/>
        </authorList>
    </citation>
    <scope>NUCLEOTIDE SEQUENCE [LARGE SCALE GENOMIC DNA]</scope>
    <source>
        <strain evidence="2">SB6408</strain>
    </source>
</reference>
<gene>
    <name evidence="2" type="ORF">SB6408_00864</name>
</gene>
<dbReference type="Gene3D" id="2.60.40.1090">
    <property type="entry name" value="Fimbrial-type adhesion domain"/>
    <property type="match status" value="1"/>
</dbReference>
<accession>A0A564KCF3</accession>
<proteinExistence type="predicted"/>
<organism evidence="2 3">
    <name type="scientific">Klebsiella spallanzanii</name>
    <dbReference type="NCBI Taxonomy" id="2587528"/>
    <lineage>
        <taxon>Bacteria</taxon>
        <taxon>Pseudomonadati</taxon>
        <taxon>Pseudomonadota</taxon>
        <taxon>Gammaproteobacteria</taxon>
        <taxon>Enterobacterales</taxon>
        <taxon>Enterobacteriaceae</taxon>
        <taxon>Klebsiella/Raoultella group</taxon>
        <taxon>Klebsiella</taxon>
    </lineage>
</organism>
<evidence type="ECO:0008006" key="4">
    <source>
        <dbReference type="Google" id="ProtNLM"/>
    </source>
</evidence>
<evidence type="ECO:0000256" key="1">
    <source>
        <dbReference type="SAM" id="SignalP"/>
    </source>
</evidence>
<keyword evidence="1" id="KW-0732">Signal</keyword>
<feature type="signal peptide" evidence="1">
    <location>
        <begin position="1"/>
        <end position="27"/>
    </location>
</feature>